<evidence type="ECO:0000313" key="6">
    <source>
        <dbReference type="Proteomes" id="UP000472260"/>
    </source>
</evidence>
<evidence type="ECO:0000259" key="4">
    <source>
        <dbReference type="PROSITE" id="PS50835"/>
    </source>
</evidence>
<dbReference type="InterPro" id="IPR011162">
    <property type="entry name" value="MHC_I/II-like_Ag-recog"/>
</dbReference>
<reference evidence="5" key="1">
    <citation type="submission" date="2025-08" db="UniProtKB">
        <authorList>
            <consortium name="Ensembl"/>
        </authorList>
    </citation>
    <scope>IDENTIFICATION</scope>
</reference>
<organism evidence="5 6">
    <name type="scientific">Sinocyclocheilus anshuiensis</name>
    <dbReference type="NCBI Taxonomy" id="1608454"/>
    <lineage>
        <taxon>Eukaryota</taxon>
        <taxon>Metazoa</taxon>
        <taxon>Chordata</taxon>
        <taxon>Craniata</taxon>
        <taxon>Vertebrata</taxon>
        <taxon>Euteleostomi</taxon>
        <taxon>Actinopterygii</taxon>
        <taxon>Neopterygii</taxon>
        <taxon>Teleostei</taxon>
        <taxon>Ostariophysi</taxon>
        <taxon>Cypriniformes</taxon>
        <taxon>Cyprinidae</taxon>
        <taxon>Cyprininae</taxon>
        <taxon>Sinocyclocheilus</taxon>
    </lineage>
</organism>
<dbReference type="Proteomes" id="UP000472260">
    <property type="component" value="Unassembled WGS sequence"/>
</dbReference>
<feature type="transmembrane region" description="Helical" evidence="3">
    <location>
        <begin position="311"/>
        <end position="336"/>
    </location>
</feature>
<dbReference type="InterPro" id="IPR003597">
    <property type="entry name" value="Ig_C1-set"/>
</dbReference>
<dbReference type="GO" id="GO:0006955">
    <property type="term" value="P:immune response"/>
    <property type="evidence" value="ECO:0007669"/>
    <property type="project" value="TreeGrafter"/>
</dbReference>
<dbReference type="InterPro" id="IPR013783">
    <property type="entry name" value="Ig-like_fold"/>
</dbReference>
<reference evidence="5" key="2">
    <citation type="submission" date="2025-09" db="UniProtKB">
        <authorList>
            <consortium name="Ensembl"/>
        </authorList>
    </citation>
    <scope>IDENTIFICATION</scope>
</reference>
<dbReference type="SUPFAM" id="SSF48726">
    <property type="entry name" value="Immunoglobulin"/>
    <property type="match status" value="1"/>
</dbReference>
<keyword evidence="2" id="KW-0393">Immunoglobulin domain</keyword>
<dbReference type="InterPro" id="IPR007110">
    <property type="entry name" value="Ig-like_dom"/>
</dbReference>
<accession>A0A671SRI8</accession>
<dbReference type="InterPro" id="IPR037055">
    <property type="entry name" value="MHC_I-like_Ag-recog_sf"/>
</dbReference>
<dbReference type="Gene3D" id="3.30.500.10">
    <property type="entry name" value="MHC class I-like antigen recognition-like"/>
    <property type="match status" value="1"/>
</dbReference>
<evidence type="ECO:0000256" key="3">
    <source>
        <dbReference type="SAM" id="Phobius"/>
    </source>
</evidence>
<dbReference type="Pfam" id="PF07654">
    <property type="entry name" value="C1-set"/>
    <property type="match status" value="1"/>
</dbReference>
<dbReference type="InterPro" id="IPR036179">
    <property type="entry name" value="Ig-like_dom_sf"/>
</dbReference>
<protein>
    <recommendedName>
        <fullName evidence="4">Ig-like domain-containing protein</fullName>
    </recommendedName>
</protein>
<dbReference type="PROSITE" id="PS00290">
    <property type="entry name" value="IG_MHC"/>
    <property type="match status" value="1"/>
</dbReference>
<name>A0A671SRI8_9TELE</name>
<evidence type="ECO:0000313" key="5">
    <source>
        <dbReference type="Ensembl" id="ENSSANP00000098860.1"/>
    </source>
</evidence>
<keyword evidence="1" id="KW-0325">Glycoprotein</keyword>
<dbReference type="Gene3D" id="2.60.40.10">
    <property type="entry name" value="Immunoglobulins"/>
    <property type="match status" value="1"/>
</dbReference>
<dbReference type="SUPFAM" id="SSF54452">
    <property type="entry name" value="MHC antigen-recognition domain"/>
    <property type="match status" value="1"/>
</dbReference>
<dbReference type="GO" id="GO:0005615">
    <property type="term" value="C:extracellular space"/>
    <property type="evidence" value="ECO:0007669"/>
    <property type="project" value="TreeGrafter"/>
</dbReference>
<dbReference type="InterPro" id="IPR003006">
    <property type="entry name" value="Ig/MHC_CS"/>
</dbReference>
<dbReference type="PANTHER" id="PTHR16675:SF191">
    <property type="entry name" value="CLASS I HISTOCOMPATIBILITY ANTIGEN, F10 ALPHA CHAIN-LIKE-RELATED"/>
    <property type="match status" value="1"/>
</dbReference>
<proteinExistence type="predicted"/>
<keyword evidence="3" id="KW-0812">Transmembrane</keyword>
<dbReference type="PANTHER" id="PTHR16675">
    <property type="entry name" value="MHC CLASS I-RELATED"/>
    <property type="match status" value="1"/>
</dbReference>
<keyword evidence="3" id="KW-1133">Transmembrane helix</keyword>
<dbReference type="InterPro" id="IPR050208">
    <property type="entry name" value="MHC_class-I_related"/>
</dbReference>
<evidence type="ECO:0000256" key="1">
    <source>
        <dbReference type="ARBA" id="ARBA00023180"/>
    </source>
</evidence>
<evidence type="ECO:0000256" key="2">
    <source>
        <dbReference type="ARBA" id="ARBA00023319"/>
    </source>
</evidence>
<sequence length="351" mass="40601">HFWITLHSHYLSLCILLNLLLLCTSHIVEFYQWFWLLFLTGSHSLWLLATYIKGQSPFPKFGITYMLDDIIIGYYDSERKLHFVRGNTTEDDDAFDENYHMDTSNDMYKSINYRIKLQRDNHTNSLDVHQILIHCEMLDNMESGHITAKGATGGSTVVELHFLNRKTTFSSSFHTKTVQPFLRLLQYHYENFNYSLCMETLKGYLKKRGNQRKSGKVMKPRVRLIQKANSDSGGFRVSCLATGFYPRHINLTLFRDEQPVSDHEITGGDLLPNADGTYQMRKSLEISAADKHRYTCSATHLSLDNKLDVTLVTYSVLVVCILGLALLTVAAIKWIMRRRWQSGNTRHETVQ</sequence>
<keyword evidence="3" id="KW-0472">Membrane</keyword>
<dbReference type="GO" id="GO:0009897">
    <property type="term" value="C:external side of plasma membrane"/>
    <property type="evidence" value="ECO:0007669"/>
    <property type="project" value="TreeGrafter"/>
</dbReference>
<dbReference type="Ensembl" id="ENSSANT00000104967.1">
    <property type="protein sequence ID" value="ENSSANP00000098860.1"/>
    <property type="gene ID" value="ENSSANG00000048637.1"/>
</dbReference>
<feature type="domain" description="Ig-like" evidence="4">
    <location>
        <begin position="220"/>
        <end position="310"/>
    </location>
</feature>
<dbReference type="AlphaFoldDB" id="A0A671SRI8"/>
<dbReference type="PROSITE" id="PS50835">
    <property type="entry name" value="IG_LIKE"/>
    <property type="match status" value="1"/>
</dbReference>
<keyword evidence="6" id="KW-1185">Reference proteome</keyword>
<dbReference type="SMART" id="SM00407">
    <property type="entry name" value="IGc1"/>
    <property type="match status" value="1"/>
</dbReference>